<feature type="coiled-coil region" evidence="4">
    <location>
        <begin position="34"/>
        <end position="68"/>
    </location>
</feature>
<dbReference type="Ensembl" id="ENSNMLT00000037481.1">
    <property type="protein sequence ID" value="ENSNMLP00000033641.1"/>
    <property type="gene ID" value="ENSNMLG00000021028.1"/>
</dbReference>
<evidence type="ECO:0000313" key="7">
    <source>
        <dbReference type="Ensembl" id="ENSNMLP00000033641.1"/>
    </source>
</evidence>
<keyword evidence="4" id="KW-0175">Coiled coil</keyword>
<evidence type="ECO:0000313" key="8">
    <source>
        <dbReference type="Proteomes" id="UP000694523"/>
    </source>
</evidence>
<dbReference type="PANTHER" id="PTHR22923:SF102">
    <property type="entry name" value="CEREBELLIN 13-RELATED"/>
    <property type="match status" value="1"/>
</dbReference>
<dbReference type="Gene3D" id="2.60.120.40">
    <property type="match status" value="1"/>
</dbReference>
<dbReference type="InterPro" id="IPR008983">
    <property type="entry name" value="Tumour_necrosis_fac-like_dom"/>
</dbReference>
<evidence type="ECO:0000256" key="3">
    <source>
        <dbReference type="ARBA" id="ARBA00022729"/>
    </source>
</evidence>
<dbReference type="InterPro" id="IPR001073">
    <property type="entry name" value="C1q_dom"/>
</dbReference>
<proteinExistence type="predicted"/>
<evidence type="ECO:0000256" key="1">
    <source>
        <dbReference type="ARBA" id="ARBA00004613"/>
    </source>
</evidence>
<comment type="subcellular location">
    <subcellularLocation>
        <location evidence="1">Secreted</location>
    </subcellularLocation>
</comment>
<reference evidence="7" key="2">
    <citation type="submission" date="2025-09" db="UniProtKB">
        <authorList>
            <consortium name="Ensembl"/>
        </authorList>
    </citation>
    <scope>IDENTIFICATION</scope>
</reference>
<feature type="signal peptide" evidence="5">
    <location>
        <begin position="1"/>
        <end position="19"/>
    </location>
</feature>
<sequence>MENAGVFLLLLLMPSLHSAEETPIACPSDTCTELSKLSVALAEQNAKIEQLQAENQVQAAELLTLKASSTVIGNKVEALTQDRTVSQVAFSVALVESDDQTFGPHDADTTIVYKHVASNIGNAYNPQTGIFIAPVKGVYHFEIYALSNGNSAGEAYLKKNGVGIFMAHESQSSGRGTAGNAVTLLLEQRDVVYVTLPANRQLFDNANHHNTFSGHLLFTM</sequence>
<dbReference type="PROSITE" id="PS50871">
    <property type="entry name" value="C1Q"/>
    <property type="match status" value="1"/>
</dbReference>
<evidence type="ECO:0000256" key="2">
    <source>
        <dbReference type="ARBA" id="ARBA00022525"/>
    </source>
</evidence>
<organism evidence="7 8">
    <name type="scientific">Neogobius melanostomus</name>
    <name type="common">round goby</name>
    <dbReference type="NCBI Taxonomy" id="47308"/>
    <lineage>
        <taxon>Eukaryota</taxon>
        <taxon>Metazoa</taxon>
        <taxon>Chordata</taxon>
        <taxon>Craniata</taxon>
        <taxon>Vertebrata</taxon>
        <taxon>Euteleostomi</taxon>
        <taxon>Actinopterygii</taxon>
        <taxon>Neopterygii</taxon>
        <taxon>Teleostei</taxon>
        <taxon>Neoteleostei</taxon>
        <taxon>Acanthomorphata</taxon>
        <taxon>Gobiaria</taxon>
        <taxon>Gobiiformes</taxon>
        <taxon>Gobioidei</taxon>
        <taxon>Gobiidae</taxon>
        <taxon>Benthophilinae</taxon>
        <taxon>Neogobiini</taxon>
        <taxon>Neogobius</taxon>
    </lineage>
</organism>
<keyword evidence="3 5" id="KW-0732">Signal</keyword>
<protein>
    <recommendedName>
        <fullName evidence="6">C1q domain-containing protein</fullName>
    </recommendedName>
</protein>
<feature type="domain" description="C1q" evidence="6">
    <location>
        <begin position="83"/>
        <end position="220"/>
    </location>
</feature>
<keyword evidence="8" id="KW-1185">Reference proteome</keyword>
<evidence type="ECO:0000259" key="6">
    <source>
        <dbReference type="PROSITE" id="PS50871"/>
    </source>
</evidence>
<name>A0A8C6UBR4_9GOBI</name>
<dbReference type="SMART" id="SM00110">
    <property type="entry name" value="C1Q"/>
    <property type="match status" value="1"/>
</dbReference>
<evidence type="ECO:0000256" key="5">
    <source>
        <dbReference type="SAM" id="SignalP"/>
    </source>
</evidence>
<dbReference type="PRINTS" id="PR00007">
    <property type="entry name" value="COMPLEMNTC1Q"/>
</dbReference>
<dbReference type="InterPro" id="IPR050822">
    <property type="entry name" value="Cerebellin_Synaptic_Org"/>
</dbReference>
<dbReference type="Pfam" id="PF00386">
    <property type="entry name" value="C1q"/>
    <property type="match status" value="1"/>
</dbReference>
<dbReference type="PANTHER" id="PTHR22923">
    <property type="entry name" value="CEREBELLIN-RELATED"/>
    <property type="match status" value="1"/>
</dbReference>
<keyword evidence="2" id="KW-0964">Secreted</keyword>
<feature type="chain" id="PRO_5034459723" description="C1q domain-containing protein" evidence="5">
    <location>
        <begin position="20"/>
        <end position="220"/>
    </location>
</feature>
<dbReference type="AlphaFoldDB" id="A0A8C6UBR4"/>
<reference evidence="7" key="1">
    <citation type="submission" date="2025-08" db="UniProtKB">
        <authorList>
            <consortium name="Ensembl"/>
        </authorList>
    </citation>
    <scope>IDENTIFICATION</scope>
</reference>
<accession>A0A8C6UBR4</accession>
<dbReference type="GO" id="GO:0005576">
    <property type="term" value="C:extracellular region"/>
    <property type="evidence" value="ECO:0007669"/>
    <property type="project" value="UniProtKB-SubCell"/>
</dbReference>
<evidence type="ECO:0000256" key="4">
    <source>
        <dbReference type="SAM" id="Coils"/>
    </source>
</evidence>
<dbReference type="Proteomes" id="UP000694523">
    <property type="component" value="Unplaced"/>
</dbReference>
<dbReference type="SUPFAM" id="SSF49842">
    <property type="entry name" value="TNF-like"/>
    <property type="match status" value="1"/>
</dbReference>